<name>A0AAD5DTL5_9CHLO</name>
<accession>A0AAD5DTL5</accession>
<comment type="caution">
    <text evidence="2">The sequence shown here is derived from an EMBL/GenBank/DDBJ whole genome shotgun (WGS) entry which is preliminary data.</text>
</comment>
<feature type="domain" description="Reverse transcriptase" evidence="1">
    <location>
        <begin position="51"/>
        <end position="231"/>
    </location>
</feature>
<evidence type="ECO:0000313" key="2">
    <source>
        <dbReference type="EMBL" id="KAI7841815.1"/>
    </source>
</evidence>
<dbReference type="Proteomes" id="UP001205105">
    <property type="component" value="Unassembled WGS sequence"/>
</dbReference>
<evidence type="ECO:0000259" key="1">
    <source>
        <dbReference type="Pfam" id="PF00078"/>
    </source>
</evidence>
<proteinExistence type="predicted"/>
<dbReference type="PANTHER" id="PTHR19446">
    <property type="entry name" value="REVERSE TRANSCRIPTASES"/>
    <property type="match status" value="1"/>
</dbReference>
<reference evidence="2" key="1">
    <citation type="submission" date="2020-11" db="EMBL/GenBank/DDBJ databases">
        <title>Chlorella ohadii genome sequencing and assembly.</title>
        <authorList>
            <person name="Murik O."/>
            <person name="Treves H."/>
            <person name="Kedem I."/>
            <person name="Shotland Y."/>
            <person name="Kaplan A."/>
        </authorList>
    </citation>
    <scope>NUCLEOTIDE SEQUENCE</scope>
    <source>
        <strain evidence="2">1</strain>
    </source>
</reference>
<dbReference type="InterPro" id="IPR000477">
    <property type="entry name" value="RT_dom"/>
</dbReference>
<dbReference type="EMBL" id="JADXDR010000058">
    <property type="protein sequence ID" value="KAI7841815.1"/>
    <property type="molecule type" value="Genomic_DNA"/>
</dbReference>
<organism evidence="2 3">
    <name type="scientific">Chlorella ohadii</name>
    <dbReference type="NCBI Taxonomy" id="2649997"/>
    <lineage>
        <taxon>Eukaryota</taxon>
        <taxon>Viridiplantae</taxon>
        <taxon>Chlorophyta</taxon>
        <taxon>core chlorophytes</taxon>
        <taxon>Trebouxiophyceae</taxon>
        <taxon>Chlorellales</taxon>
        <taxon>Chlorellaceae</taxon>
        <taxon>Chlorella clade</taxon>
        <taxon>Chlorella</taxon>
    </lineage>
</organism>
<gene>
    <name evidence="2" type="ORF">COHA_004344</name>
</gene>
<dbReference type="CDD" id="cd01650">
    <property type="entry name" value="RT_nLTR_like"/>
    <property type="match status" value="1"/>
</dbReference>
<keyword evidence="3" id="KW-1185">Reference proteome</keyword>
<dbReference type="AlphaFoldDB" id="A0AAD5DTL5"/>
<sequence length="329" mass="35391">MVPSPLTGIASLYRRFADLFTPLLTRLFSSMGASCLAPAGFNLGTVSVQHKKGDPCQPSNYRPITLLSTDYRLLSKVLAHRLGTCLPGLIGPEQAAFLRSRSIGENAHLLQLLPHLLARQGRWALVAFCDFRKAYDTVARGFLLAVPRQLGLGDGFVHWVQLLLMHTQTAAVVNGCLSRPALFLAGVRQGCPLAPLLYLCLAQALLRLLQARGVGIQAAGLHLAALQFADDRKALLEGGTPQQTADRFHAGTQPATADWQPRLQKVEAAYSKLAGLGLSAFGRSFGSAAYGISKVLHCCELAGSPTPDAVHRLQTITAKLVDRSQARAR</sequence>
<evidence type="ECO:0000313" key="3">
    <source>
        <dbReference type="Proteomes" id="UP001205105"/>
    </source>
</evidence>
<dbReference type="Pfam" id="PF00078">
    <property type="entry name" value="RVT_1"/>
    <property type="match status" value="1"/>
</dbReference>
<protein>
    <recommendedName>
        <fullName evidence="1">Reverse transcriptase domain-containing protein</fullName>
    </recommendedName>
</protein>